<dbReference type="InterPro" id="IPR036188">
    <property type="entry name" value="FAD/NAD-bd_sf"/>
</dbReference>
<dbReference type="InterPro" id="IPR038732">
    <property type="entry name" value="HpyO/CreE_NAD-binding"/>
</dbReference>
<dbReference type="EMBL" id="JAMXQS010000009">
    <property type="protein sequence ID" value="MCO6051924.1"/>
    <property type="molecule type" value="Genomic_DNA"/>
</dbReference>
<evidence type="ECO:0000313" key="3">
    <source>
        <dbReference type="Proteomes" id="UP001205906"/>
    </source>
</evidence>
<dbReference type="RefSeq" id="WP_252821948.1">
    <property type="nucleotide sequence ID" value="NZ_JAMXQS010000009.1"/>
</dbReference>
<reference evidence="2 3" key="1">
    <citation type="submission" date="2022-06" db="EMBL/GenBank/DDBJ databases">
        <title>Mesorhizobium sp. strain RP14 Genome sequencing and assembly.</title>
        <authorList>
            <person name="Kim I."/>
        </authorList>
    </citation>
    <scope>NUCLEOTIDE SEQUENCE [LARGE SCALE GENOMIC DNA]</scope>
    <source>
        <strain evidence="3">RP14(2022)</strain>
    </source>
</reference>
<accession>A0ABT1CAS8</accession>
<dbReference type="PANTHER" id="PTHR40254:SF1">
    <property type="entry name" value="BLR0577 PROTEIN"/>
    <property type="match status" value="1"/>
</dbReference>
<dbReference type="InterPro" id="IPR052189">
    <property type="entry name" value="L-asp_N-monooxygenase_NS-form"/>
</dbReference>
<proteinExistence type="predicted"/>
<evidence type="ECO:0000259" key="1">
    <source>
        <dbReference type="Pfam" id="PF13454"/>
    </source>
</evidence>
<dbReference type="Gene3D" id="3.50.50.60">
    <property type="entry name" value="FAD/NAD(P)-binding domain"/>
    <property type="match status" value="1"/>
</dbReference>
<comment type="caution">
    <text evidence="2">The sequence shown here is derived from an EMBL/GenBank/DDBJ whole genome shotgun (WGS) entry which is preliminary data.</text>
</comment>
<dbReference type="PANTHER" id="PTHR40254">
    <property type="entry name" value="BLR0577 PROTEIN"/>
    <property type="match status" value="1"/>
</dbReference>
<dbReference type="Proteomes" id="UP001205906">
    <property type="component" value="Unassembled WGS sequence"/>
</dbReference>
<feature type="domain" description="FAD-dependent urate hydroxylase HpyO/Asp monooxygenase CreE-like FAD/NAD(P)-binding" evidence="1">
    <location>
        <begin position="11"/>
        <end position="173"/>
    </location>
</feature>
<dbReference type="Pfam" id="PF13454">
    <property type="entry name" value="NAD_binding_9"/>
    <property type="match status" value="1"/>
</dbReference>
<evidence type="ECO:0000313" key="2">
    <source>
        <dbReference type="EMBL" id="MCO6051924.1"/>
    </source>
</evidence>
<protein>
    <submittedName>
        <fullName evidence="2">FAD/NAD(P)-binding protein</fullName>
    </submittedName>
</protein>
<name>A0ABT1CAS8_9HYPH</name>
<sequence>MPSIAPLPTIAVVGSGPTALYTLSALQKARTPLDITVFEALDEAGRGSPYAPSINNKVMLSNIASIEIPPVLDTMVGWLETRTDKELAAIGLERSEIDEREYYPRLILGTYLKAQFDGLITALQADGHTVRVETGARVTDAALLFEKIRLTVERTDGAASSRLFDHAVLATGHSWPDRTEIKPGYFTSPWPASALNGIRNCSLGIRGTSLSAIDALMTVATNHGAFVEQDGGGLRYEPEPGTEGFKATIMSRKGLIPEADFFYHLPFHPLSICTEEAMEALVESGRTDLLEAVYELFARELARADPDYAARIGLEELNVDTFAEAYFAERQRQDPFDYARANLAEAKGNAANHYAVPWRYAILRMHEVIALVVPHFSVADLERFHRSFKAIFVDDYASVPHESIERLLALHEAGKLSILKLGEDYDLDAEGPEPGAVLMLDGKLIHYPAFVEARGQESLSADDIPFPTLLRQGVVRKSAGGRGIALDDSYRLSFTRPLRREIYCLSLPFLLYRHPFAQGITSSHELGECVGAAILETIEKSVRADVAASEREELAA</sequence>
<organism evidence="2 3">
    <name type="scientific">Mesorhizobium liriopis</name>
    <dbReference type="NCBI Taxonomy" id="2953882"/>
    <lineage>
        <taxon>Bacteria</taxon>
        <taxon>Pseudomonadati</taxon>
        <taxon>Pseudomonadota</taxon>
        <taxon>Alphaproteobacteria</taxon>
        <taxon>Hyphomicrobiales</taxon>
        <taxon>Phyllobacteriaceae</taxon>
        <taxon>Mesorhizobium</taxon>
    </lineage>
</organism>
<gene>
    <name evidence="2" type="ORF">NGM99_19230</name>
</gene>
<keyword evidence="3" id="KW-1185">Reference proteome</keyword>
<dbReference type="SUPFAM" id="SSF51905">
    <property type="entry name" value="FAD/NAD(P)-binding domain"/>
    <property type="match status" value="1"/>
</dbReference>